<dbReference type="InterPro" id="IPR041373">
    <property type="entry name" value="RT_RNaseH"/>
</dbReference>
<dbReference type="InterPro" id="IPR000477">
    <property type="entry name" value="RT_dom"/>
</dbReference>
<keyword evidence="6" id="KW-0695">RNA-directed DNA polymerase</keyword>
<accession>A0A2B4RJ53</accession>
<dbReference type="AlphaFoldDB" id="A0A2B4RJ53"/>
<dbReference type="SUPFAM" id="SSF56672">
    <property type="entry name" value="DNA/RNA polymerases"/>
    <property type="match status" value="1"/>
</dbReference>
<keyword evidence="4" id="KW-0255">Endonuclease</keyword>
<dbReference type="OrthoDB" id="5980566at2759"/>
<reference evidence="10" key="1">
    <citation type="journal article" date="2017" name="bioRxiv">
        <title>Comparative analysis of the genomes of Stylophora pistillata and Acropora digitifera provides evidence for extensive differences between species of corals.</title>
        <authorList>
            <person name="Voolstra C.R."/>
            <person name="Li Y."/>
            <person name="Liew Y.J."/>
            <person name="Baumgarten S."/>
            <person name="Zoccola D."/>
            <person name="Flot J.-F."/>
            <person name="Tambutte S."/>
            <person name="Allemand D."/>
            <person name="Aranda M."/>
        </authorList>
    </citation>
    <scope>NUCLEOTIDE SEQUENCE [LARGE SCALE GENOMIC DNA]</scope>
</reference>
<dbReference type="InterPro" id="IPR043502">
    <property type="entry name" value="DNA/RNA_pol_sf"/>
</dbReference>
<dbReference type="FunFam" id="1.10.340.70:FF:000003">
    <property type="entry name" value="Protein CBG25708"/>
    <property type="match status" value="1"/>
</dbReference>
<comment type="caution">
    <text evidence="9">The sequence shown here is derived from an EMBL/GenBank/DDBJ whole genome shotgun (WGS) entry which is preliminary data.</text>
</comment>
<evidence type="ECO:0000256" key="4">
    <source>
        <dbReference type="ARBA" id="ARBA00022759"/>
    </source>
</evidence>
<keyword evidence="3" id="KW-0540">Nuclease</keyword>
<feature type="region of interest" description="Disordered" evidence="7">
    <location>
        <begin position="778"/>
        <end position="812"/>
    </location>
</feature>
<dbReference type="InterPro" id="IPR050951">
    <property type="entry name" value="Retrovirus_Pol_polyprotein"/>
</dbReference>
<proteinExistence type="predicted"/>
<feature type="compositionally biased region" description="Low complexity" evidence="7">
    <location>
        <begin position="1043"/>
        <end position="1059"/>
    </location>
</feature>
<evidence type="ECO:0000256" key="5">
    <source>
        <dbReference type="ARBA" id="ARBA00022801"/>
    </source>
</evidence>
<evidence type="ECO:0000313" key="9">
    <source>
        <dbReference type="EMBL" id="PFX16388.1"/>
    </source>
</evidence>
<keyword evidence="10" id="KW-1185">Reference proteome</keyword>
<dbReference type="Pfam" id="PF00078">
    <property type="entry name" value="RVT_1"/>
    <property type="match status" value="1"/>
</dbReference>
<dbReference type="Gene3D" id="3.10.10.10">
    <property type="entry name" value="HIV Type 1 Reverse Transcriptase, subunit A, domain 1"/>
    <property type="match status" value="1"/>
</dbReference>
<protein>
    <submittedName>
        <fullName evidence="9">Retrovirus-related Pol polyprotein</fullName>
    </submittedName>
</protein>
<dbReference type="EMBL" id="LSMT01000550">
    <property type="protein sequence ID" value="PFX16388.1"/>
    <property type="molecule type" value="Genomic_DNA"/>
</dbReference>
<dbReference type="Pfam" id="PF17917">
    <property type="entry name" value="RT_RNaseH"/>
    <property type="match status" value="1"/>
</dbReference>
<keyword evidence="2" id="KW-0548">Nucleotidyltransferase</keyword>
<organism evidence="9 10">
    <name type="scientific">Stylophora pistillata</name>
    <name type="common">Smooth cauliflower coral</name>
    <dbReference type="NCBI Taxonomy" id="50429"/>
    <lineage>
        <taxon>Eukaryota</taxon>
        <taxon>Metazoa</taxon>
        <taxon>Cnidaria</taxon>
        <taxon>Anthozoa</taxon>
        <taxon>Hexacorallia</taxon>
        <taxon>Scleractinia</taxon>
        <taxon>Astrocoeniina</taxon>
        <taxon>Pocilloporidae</taxon>
        <taxon>Stylophora</taxon>
    </lineage>
</organism>
<keyword evidence="5" id="KW-0378">Hydrolase</keyword>
<dbReference type="Pfam" id="PF17921">
    <property type="entry name" value="Integrase_H2C2"/>
    <property type="match status" value="1"/>
</dbReference>
<evidence type="ECO:0000256" key="6">
    <source>
        <dbReference type="ARBA" id="ARBA00022918"/>
    </source>
</evidence>
<dbReference type="PANTHER" id="PTHR37984:SF8">
    <property type="entry name" value="CCHC-TYPE DOMAIN-CONTAINING PROTEIN"/>
    <property type="match status" value="1"/>
</dbReference>
<evidence type="ECO:0000259" key="8">
    <source>
        <dbReference type="PROSITE" id="PS50878"/>
    </source>
</evidence>
<dbReference type="InterPro" id="IPR043128">
    <property type="entry name" value="Rev_trsase/Diguanyl_cyclase"/>
</dbReference>
<keyword evidence="1" id="KW-0808">Transferase</keyword>
<dbReference type="CDD" id="cd09274">
    <property type="entry name" value="RNase_HI_RT_Ty3"/>
    <property type="match status" value="1"/>
</dbReference>
<dbReference type="InterPro" id="IPR041588">
    <property type="entry name" value="Integrase_H2C2"/>
</dbReference>
<dbReference type="CDD" id="cd01647">
    <property type="entry name" value="RT_LTR"/>
    <property type="match status" value="1"/>
</dbReference>
<evidence type="ECO:0000256" key="2">
    <source>
        <dbReference type="ARBA" id="ARBA00022695"/>
    </source>
</evidence>
<dbReference type="PROSITE" id="PS50878">
    <property type="entry name" value="RT_POL"/>
    <property type="match status" value="1"/>
</dbReference>
<dbReference type="PANTHER" id="PTHR37984">
    <property type="entry name" value="PROTEIN CBG26694"/>
    <property type="match status" value="1"/>
</dbReference>
<dbReference type="FunFam" id="3.10.20.370:FF:000001">
    <property type="entry name" value="Retrovirus-related Pol polyprotein from transposon 17.6-like protein"/>
    <property type="match status" value="1"/>
</dbReference>
<dbReference type="Proteomes" id="UP000225706">
    <property type="component" value="Unassembled WGS sequence"/>
</dbReference>
<name>A0A2B4RJ53_STYPI</name>
<evidence type="ECO:0000256" key="1">
    <source>
        <dbReference type="ARBA" id="ARBA00022679"/>
    </source>
</evidence>
<evidence type="ECO:0000256" key="7">
    <source>
        <dbReference type="SAM" id="MobiDB-lite"/>
    </source>
</evidence>
<feature type="region of interest" description="Disordered" evidence="7">
    <location>
        <begin position="1043"/>
        <end position="1080"/>
    </location>
</feature>
<dbReference type="Gene3D" id="3.30.70.270">
    <property type="match status" value="1"/>
</dbReference>
<dbReference type="Gene3D" id="1.10.340.70">
    <property type="match status" value="1"/>
</dbReference>
<evidence type="ECO:0000256" key="3">
    <source>
        <dbReference type="ARBA" id="ARBA00022722"/>
    </source>
</evidence>
<feature type="domain" description="Reverse transcriptase" evidence="8">
    <location>
        <begin position="147"/>
        <end position="323"/>
    </location>
</feature>
<sequence length="1080" mass="122560">MADSGTASTASVSYKPVDPRQSCQCKAKLKVHDGRRITPCGKVSLTCEYKGEVTAIDFILVEQDLPSILGLRSCLDLGLIKRIYRIEEENLESEYADVFEGLGEVKGVQYKIQIDPNATPVVHPPRRVPVALREPLREELQRMEKLGVIKKCPEPTAWVHSLVFAKKKNNKLRVCMDPSDLNRAVMREHFPMQTVEDVISRMPSAKVFSVLDANHGFWQVKLATDSNKLGTFNTPFGRYSYTRLPFGIASAPEVFQNVMSHLFQDIDGVEVIVDDLVVWGKDLEQHDVRLRQVLDRCREHNFKLNREECHFRVSEVHYVGHVLSADGVKPDPNKVEAIIAMPIPANREDLRRFLAPVLKFFDPKEPVTLTVDASSKGVGAVLLQNDRPVVYASKARTPSQEKYAQTEKEMLANVFGCERFHDYLYGQREITVESNHKLLEAILKIHTSIHQSPLRLQTMILRIKPYAVEVKYIPGSKLPLADTLSRACLSHKGTDQPHEFEIHVLDSGNLSETMFHKLRDGTESDPELQQLQKVFMSGWPQTKVETPVETRPYSNYRDEMSCYEGLMFKGDRITVPHSMRPEILQRIHAAHLGIEKCRTRARSAVFWPGINSAIDELVSKCSTCQQHQRSNQREPLIPQEVPERAWATVAADILYYKGRDYLLVVDYFFKYPEQWNPAEPLMSRKLRTRLPTSKSLLEPQPRSTSQTRHNLLTRKQRQKVLYDRGTRPLSKLHEGEPVRMKQGREWTPAGVIRQHQTPRSYILATPDGTQMRRNRFHLQSTKEEASSVPSPAWVAGGSDESNSRVQPSTDADVSDQDLIARTTSILRNALKEQFKKGLSFRGVLDVLQRFPLEAFKELTYSKEAAFTPEYFECVFEANLSTQGSNVFKAVGICQDTIAVAEDLECLQEYLEEIKRKFQRRKGPGVSPAAAYNSRRTPKEQGMKPNEFQKAFRRKPMDTSQSWVPTTSAMSSQSVNKTAMQETPSSIHQQQQSYCNLPQPHCGQENSSAVVLQEQLLYTAWTTTQQHQSFPPVSATFYQPQQPQCCSSSSTTIPQQQQSPASFQVVSGPDVNKFTPTASTT</sequence>
<gene>
    <name evidence="9" type="primary">pol</name>
    <name evidence="9" type="ORF">AWC38_SpisGene19328</name>
</gene>
<evidence type="ECO:0000313" key="10">
    <source>
        <dbReference type="Proteomes" id="UP000225706"/>
    </source>
</evidence>
<feature type="compositionally biased region" description="Polar residues" evidence="7">
    <location>
        <begin position="799"/>
        <end position="811"/>
    </location>
</feature>